<feature type="signal peptide" evidence="2">
    <location>
        <begin position="1"/>
        <end position="22"/>
    </location>
</feature>
<dbReference type="InterPro" id="IPR011001">
    <property type="entry name" value="Saposin-like"/>
</dbReference>
<accession>C3XQC4</accession>
<proteinExistence type="predicted"/>
<dbReference type="InParanoid" id="C3XQC4"/>
<dbReference type="EMBL" id="GG666452">
    <property type="protein sequence ID" value="EEN69737.1"/>
    <property type="molecule type" value="Genomic_DNA"/>
</dbReference>
<dbReference type="SUPFAM" id="SSF47862">
    <property type="entry name" value="Saposin"/>
    <property type="match status" value="1"/>
</dbReference>
<sequence length="219" mass="24201">MAFSGPFFCFLIVVLAGNSVNGFCSSSGSKGEECFAAVEAVRTYLMKDSVQDFIFSTLKEACHGVYSKNKDVSEDIHAFNIYVYSVCWPFTECNFPTLQCDHEVKASVSDMNDFIYSKLQPKALYHPRNYTGNGVTKEVKLGSFKGVICRTVLSFVEFLLVDHETVIANASTGLCNFIPLPNFQSQCVELVSQFVQQLITDLHIEVTPAGICNAIIPGQ</sequence>
<evidence type="ECO:0000259" key="3">
    <source>
        <dbReference type="PROSITE" id="PS50015"/>
    </source>
</evidence>
<feature type="domain" description="Saposin B-type" evidence="3">
    <location>
        <begin position="142"/>
        <end position="219"/>
    </location>
</feature>
<keyword evidence="2" id="KW-0732">Signal</keyword>
<dbReference type="InterPro" id="IPR008139">
    <property type="entry name" value="SaposinB_dom"/>
</dbReference>
<dbReference type="AlphaFoldDB" id="C3XQC4"/>
<gene>
    <name evidence="4" type="ORF">BRAFLDRAFT_84467</name>
</gene>
<reference evidence="4" key="1">
    <citation type="journal article" date="2008" name="Nature">
        <title>The amphioxus genome and the evolution of the chordate karyotype.</title>
        <authorList>
            <consortium name="US DOE Joint Genome Institute (JGI-PGF)"/>
            <person name="Putnam N.H."/>
            <person name="Butts T."/>
            <person name="Ferrier D.E.K."/>
            <person name="Furlong R.F."/>
            <person name="Hellsten U."/>
            <person name="Kawashima T."/>
            <person name="Robinson-Rechavi M."/>
            <person name="Shoguchi E."/>
            <person name="Terry A."/>
            <person name="Yu J.-K."/>
            <person name="Benito-Gutierrez E.L."/>
            <person name="Dubchak I."/>
            <person name="Garcia-Fernandez J."/>
            <person name="Gibson-Brown J.J."/>
            <person name="Grigoriev I.V."/>
            <person name="Horton A.C."/>
            <person name="de Jong P.J."/>
            <person name="Jurka J."/>
            <person name="Kapitonov V.V."/>
            <person name="Kohara Y."/>
            <person name="Kuroki Y."/>
            <person name="Lindquist E."/>
            <person name="Lucas S."/>
            <person name="Osoegawa K."/>
            <person name="Pennacchio L.A."/>
            <person name="Salamov A.A."/>
            <person name="Satou Y."/>
            <person name="Sauka-Spengler T."/>
            <person name="Schmutz J."/>
            <person name="Shin-I T."/>
            <person name="Toyoda A."/>
            <person name="Bronner-Fraser M."/>
            <person name="Fujiyama A."/>
            <person name="Holland L.Z."/>
            <person name="Holland P.W.H."/>
            <person name="Satoh N."/>
            <person name="Rokhsar D.S."/>
        </authorList>
    </citation>
    <scope>NUCLEOTIDE SEQUENCE [LARGE SCALE GENOMIC DNA]</scope>
    <source>
        <strain evidence="4">S238N-H82</strain>
        <tissue evidence="4">Testes</tissue>
    </source>
</reference>
<name>C3XQC4_BRAFL</name>
<feature type="chain" id="PRO_5002934170" description="Saposin B-type domain-containing protein" evidence="2">
    <location>
        <begin position="23"/>
        <end position="219"/>
    </location>
</feature>
<evidence type="ECO:0000256" key="1">
    <source>
        <dbReference type="ARBA" id="ARBA00023157"/>
    </source>
</evidence>
<protein>
    <recommendedName>
        <fullName evidence="3">Saposin B-type domain-containing protein</fullName>
    </recommendedName>
</protein>
<organism>
    <name type="scientific">Branchiostoma floridae</name>
    <name type="common">Florida lancelet</name>
    <name type="synonym">Amphioxus</name>
    <dbReference type="NCBI Taxonomy" id="7739"/>
    <lineage>
        <taxon>Eukaryota</taxon>
        <taxon>Metazoa</taxon>
        <taxon>Chordata</taxon>
        <taxon>Cephalochordata</taxon>
        <taxon>Leptocardii</taxon>
        <taxon>Amphioxiformes</taxon>
        <taxon>Branchiostomatidae</taxon>
        <taxon>Branchiostoma</taxon>
    </lineage>
</organism>
<dbReference type="PROSITE" id="PS50015">
    <property type="entry name" value="SAP_B"/>
    <property type="match status" value="1"/>
</dbReference>
<evidence type="ECO:0000313" key="4">
    <source>
        <dbReference type="EMBL" id="EEN69737.1"/>
    </source>
</evidence>
<dbReference type="Gene3D" id="1.10.225.10">
    <property type="entry name" value="Saposin-like"/>
    <property type="match status" value="1"/>
</dbReference>
<dbReference type="SMART" id="SM00741">
    <property type="entry name" value="SapB"/>
    <property type="match status" value="1"/>
</dbReference>
<evidence type="ECO:0000256" key="2">
    <source>
        <dbReference type="SAM" id="SignalP"/>
    </source>
</evidence>
<keyword evidence="1" id="KW-1015">Disulfide bond</keyword>